<keyword evidence="2" id="KW-1185">Reference proteome</keyword>
<dbReference type="EMBL" id="BAAAHK010000003">
    <property type="protein sequence ID" value="GAA0931299.1"/>
    <property type="molecule type" value="Genomic_DNA"/>
</dbReference>
<accession>A0ABN1PPJ0</accession>
<proteinExistence type="predicted"/>
<sequence length="192" mass="20070">MPGIEGDGPAMGGVSAAGADAWRDELRVDVVTAALQSALAGSRNAGASAVVWSDRGSQIVLHVGKLQLRALENTLVVAVDTQSAEFGVAPLIVRFVFGGRDDPASLVAATDEGALGHPAVAARWGTLFRDVIWAALVRLLVSHADSHGLAPASVEIGPDRFVFAARQEVSVRELAERHHRARRSEVPEGDAG</sequence>
<evidence type="ECO:0000313" key="1">
    <source>
        <dbReference type="EMBL" id="GAA0931299.1"/>
    </source>
</evidence>
<comment type="caution">
    <text evidence="1">The sequence shown here is derived from an EMBL/GenBank/DDBJ whole genome shotgun (WGS) entry which is preliminary data.</text>
</comment>
<dbReference type="Proteomes" id="UP001500542">
    <property type="component" value="Unassembled WGS sequence"/>
</dbReference>
<name>A0ABN1PPJ0_9ACTN</name>
<protein>
    <submittedName>
        <fullName evidence="1">Uncharacterized protein</fullName>
    </submittedName>
</protein>
<dbReference type="RefSeq" id="WP_343966244.1">
    <property type="nucleotide sequence ID" value="NZ_BAAAHK010000003.1"/>
</dbReference>
<reference evidence="1 2" key="1">
    <citation type="journal article" date="2019" name="Int. J. Syst. Evol. Microbiol.">
        <title>The Global Catalogue of Microorganisms (GCM) 10K type strain sequencing project: providing services to taxonomists for standard genome sequencing and annotation.</title>
        <authorList>
            <consortium name="The Broad Institute Genomics Platform"/>
            <consortium name="The Broad Institute Genome Sequencing Center for Infectious Disease"/>
            <person name="Wu L."/>
            <person name="Ma J."/>
        </authorList>
    </citation>
    <scope>NUCLEOTIDE SEQUENCE [LARGE SCALE GENOMIC DNA]</scope>
    <source>
        <strain evidence="1 2">JCM 10977</strain>
    </source>
</reference>
<evidence type="ECO:0000313" key="2">
    <source>
        <dbReference type="Proteomes" id="UP001500542"/>
    </source>
</evidence>
<gene>
    <name evidence="1" type="ORF">GCM10009554_15070</name>
</gene>
<organism evidence="1 2">
    <name type="scientific">Kribbella koreensis</name>
    <dbReference type="NCBI Taxonomy" id="57909"/>
    <lineage>
        <taxon>Bacteria</taxon>
        <taxon>Bacillati</taxon>
        <taxon>Actinomycetota</taxon>
        <taxon>Actinomycetes</taxon>
        <taxon>Propionibacteriales</taxon>
        <taxon>Kribbellaceae</taxon>
        <taxon>Kribbella</taxon>
    </lineage>
</organism>